<reference evidence="1 2" key="1">
    <citation type="submission" date="2023-10" db="EMBL/GenBank/DDBJ databases">
        <title>Niallia locisalis sp.nov. isolated from a salt pond sample.</title>
        <authorList>
            <person name="Li X.-J."/>
            <person name="Dong L."/>
        </authorList>
    </citation>
    <scope>NUCLEOTIDE SEQUENCE [LARGE SCALE GENOMIC DNA]</scope>
    <source>
        <strain evidence="1 2">DSM 29761</strain>
    </source>
</reference>
<organism evidence="1 2">
    <name type="scientific">Niallia oryzisoli</name>
    <dbReference type="NCBI Taxonomy" id="1737571"/>
    <lineage>
        <taxon>Bacteria</taxon>
        <taxon>Bacillati</taxon>
        <taxon>Bacillota</taxon>
        <taxon>Bacilli</taxon>
        <taxon>Bacillales</taxon>
        <taxon>Bacillaceae</taxon>
        <taxon>Niallia</taxon>
    </lineage>
</organism>
<evidence type="ECO:0000313" key="2">
    <source>
        <dbReference type="Proteomes" id="UP001357223"/>
    </source>
</evidence>
<dbReference type="EMBL" id="CP137640">
    <property type="protein sequence ID" value="WVX80519.1"/>
    <property type="molecule type" value="Genomic_DNA"/>
</dbReference>
<evidence type="ECO:0000313" key="1">
    <source>
        <dbReference type="EMBL" id="WVX80519.1"/>
    </source>
</evidence>
<name>A0ABZ2C9V6_9BACI</name>
<gene>
    <name evidence="1" type="ORF">R4Z09_25280</name>
</gene>
<protein>
    <submittedName>
        <fullName evidence="1">Uncharacterized protein</fullName>
    </submittedName>
</protein>
<accession>A0ABZ2C9V6</accession>
<sequence>MEKEHKWKKFFGLISFADYQAAEDRAIFDFNKTLYLTEDVDKAIEFLRKQAAE</sequence>
<dbReference type="Proteomes" id="UP001357223">
    <property type="component" value="Chromosome"/>
</dbReference>
<dbReference type="RefSeq" id="WP_338449450.1">
    <property type="nucleotide sequence ID" value="NZ_CP137640.1"/>
</dbReference>
<proteinExistence type="predicted"/>
<keyword evidence="2" id="KW-1185">Reference proteome</keyword>